<evidence type="ECO:0000256" key="1">
    <source>
        <dbReference type="ARBA" id="ARBA00004123"/>
    </source>
</evidence>
<dbReference type="GO" id="GO:0005634">
    <property type="term" value="C:nucleus"/>
    <property type="evidence" value="ECO:0007669"/>
    <property type="project" value="UniProtKB-SubCell"/>
</dbReference>
<dbReference type="Pfam" id="PF00956">
    <property type="entry name" value="NAP"/>
    <property type="match status" value="1"/>
</dbReference>
<keyword evidence="3" id="KW-0539">Nucleus</keyword>
<feature type="region of interest" description="Disordered" evidence="5">
    <location>
        <begin position="416"/>
        <end position="462"/>
    </location>
</feature>
<name>A0A8J1YBX6_OWEFU</name>
<dbReference type="EMBL" id="CAIIXF020000006">
    <property type="protein sequence ID" value="CAH1787693.1"/>
    <property type="molecule type" value="Genomic_DNA"/>
</dbReference>
<dbReference type="InterPro" id="IPR037231">
    <property type="entry name" value="NAP-like_sf"/>
</dbReference>
<dbReference type="Gene3D" id="3.30.1120.90">
    <property type="entry name" value="Nucleosome assembly protein"/>
    <property type="match status" value="1"/>
</dbReference>
<reference evidence="6" key="1">
    <citation type="submission" date="2022-03" db="EMBL/GenBank/DDBJ databases">
        <authorList>
            <person name="Martin C."/>
        </authorList>
    </citation>
    <scope>NUCLEOTIDE SEQUENCE</scope>
</reference>
<keyword evidence="7" id="KW-1185">Reference proteome</keyword>
<dbReference type="PANTHER" id="PTHR11875">
    <property type="entry name" value="TESTIS-SPECIFIC Y-ENCODED PROTEIN"/>
    <property type="match status" value="1"/>
</dbReference>
<sequence length="462" mass="52188">MKSPTPYPKMDHLNYGVVSKASDMTCGPQILKLGKRKKRLRLYSSCCQKKVYIFVAEMADTNKKEETAIDVADDIEEVEDAGGDAGDSKTLESAVIASQLMQNPEVLAALQDRLGGMVGTASGYIQSLPKVVKRRIKALKKLQFEMTKIEAKFYEEVHALECKYATQYAPFMERRKDIVTGGTEPTDSDAEWPSDDEEEDEKAEADKLAVSGEKDDLKDKAAIEDKKEDGEEENPTGIPSFWLTVFKNVDMLAEMVQEHDEPVLNHLQDIKVKFTESDPMGFTLDFHFDSNEYFTNTVLTKQYIMRSEPDEADPFSFEGPEIIKCKGCSIDWKKGKNVTVKLIKKTQKHKGRGTKRTVTKTVQNDSFFNFFAPPEAPEGEDEVDEDTEALLAADFEIGHFIRERIVPRAVLYFTGEALDEDEYEEEGEEEEEDDNDDIDEDNDPDYVPPQGDPAKPAECKQQ</sequence>
<comment type="caution">
    <text evidence="6">The sequence shown here is derived from an EMBL/GenBank/DDBJ whole genome shotgun (WGS) entry which is preliminary data.</text>
</comment>
<proteinExistence type="inferred from homology"/>
<dbReference type="AlphaFoldDB" id="A0A8J1YBX6"/>
<evidence type="ECO:0000256" key="2">
    <source>
        <dbReference type="ARBA" id="ARBA00009947"/>
    </source>
</evidence>
<evidence type="ECO:0000256" key="5">
    <source>
        <dbReference type="SAM" id="MobiDB-lite"/>
    </source>
</evidence>
<feature type="region of interest" description="Disordered" evidence="5">
    <location>
        <begin position="179"/>
        <end position="211"/>
    </location>
</feature>
<feature type="compositionally biased region" description="Acidic residues" evidence="5">
    <location>
        <begin position="417"/>
        <end position="444"/>
    </location>
</feature>
<accession>A0A8J1YBX6</accession>
<comment type="similarity">
    <text evidence="2 4">Belongs to the nucleosome assembly protein (NAP) family.</text>
</comment>
<dbReference type="GO" id="GO:0006334">
    <property type="term" value="P:nucleosome assembly"/>
    <property type="evidence" value="ECO:0007669"/>
    <property type="project" value="InterPro"/>
</dbReference>
<evidence type="ECO:0000313" key="7">
    <source>
        <dbReference type="Proteomes" id="UP000749559"/>
    </source>
</evidence>
<dbReference type="InterPro" id="IPR002164">
    <property type="entry name" value="NAP_family"/>
</dbReference>
<dbReference type="FunFam" id="1.20.5.1500:FF:000001">
    <property type="entry name" value="Nucleosome assembly protein 1-like 1"/>
    <property type="match status" value="1"/>
</dbReference>
<dbReference type="SUPFAM" id="SSF143113">
    <property type="entry name" value="NAP-like"/>
    <property type="match status" value="1"/>
</dbReference>
<dbReference type="Proteomes" id="UP000749559">
    <property type="component" value="Unassembled WGS sequence"/>
</dbReference>
<dbReference type="FunFam" id="3.30.1120.90:FF:000001">
    <property type="entry name" value="Nucleosome assembly protein 1-like 1"/>
    <property type="match status" value="1"/>
</dbReference>
<protein>
    <submittedName>
        <fullName evidence="6">Uncharacterized protein</fullName>
    </submittedName>
</protein>
<dbReference type="OrthoDB" id="27325at2759"/>
<organism evidence="6 7">
    <name type="scientific">Owenia fusiformis</name>
    <name type="common">Polychaete worm</name>
    <dbReference type="NCBI Taxonomy" id="6347"/>
    <lineage>
        <taxon>Eukaryota</taxon>
        <taxon>Metazoa</taxon>
        <taxon>Spiralia</taxon>
        <taxon>Lophotrochozoa</taxon>
        <taxon>Annelida</taxon>
        <taxon>Polychaeta</taxon>
        <taxon>Sedentaria</taxon>
        <taxon>Canalipalpata</taxon>
        <taxon>Sabellida</taxon>
        <taxon>Oweniida</taxon>
        <taxon>Oweniidae</taxon>
        <taxon>Owenia</taxon>
    </lineage>
</organism>
<evidence type="ECO:0000256" key="4">
    <source>
        <dbReference type="RuleBase" id="RU003876"/>
    </source>
</evidence>
<gene>
    <name evidence="6" type="ORF">OFUS_LOCUS13339</name>
</gene>
<evidence type="ECO:0000313" key="6">
    <source>
        <dbReference type="EMBL" id="CAH1787693.1"/>
    </source>
</evidence>
<comment type="subcellular location">
    <subcellularLocation>
        <location evidence="1">Nucleus</location>
    </subcellularLocation>
</comment>
<feature type="compositionally biased region" description="Acidic residues" evidence="5">
    <location>
        <begin position="186"/>
        <end position="203"/>
    </location>
</feature>
<evidence type="ECO:0000256" key="3">
    <source>
        <dbReference type="ARBA" id="ARBA00023242"/>
    </source>
</evidence>
<dbReference type="Gene3D" id="1.20.5.1500">
    <property type="match status" value="1"/>
</dbReference>